<dbReference type="RefSeq" id="WP_314774842.1">
    <property type="nucleotide sequence ID" value="NZ_CAUUNA010000013.1"/>
</dbReference>
<dbReference type="SUPFAM" id="SSF82171">
    <property type="entry name" value="DPP6 N-terminal domain-like"/>
    <property type="match status" value="1"/>
</dbReference>
<dbReference type="Proteomes" id="UP000698335">
    <property type="component" value="Unassembled WGS sequence"/>
</dbReference>
<sequence length="411" mass="43808">MSDLRRFKAPHARGGITRRGFFRATAAGGIVSAVIGVSAGCHHSSDEGSGKSLVLDKNSATKVLDAYSSEDYTAEPSQSYTLPLGSVLRPAEGDWIPLTAAGATAAPLVVASVLSVASGEVLPVVSQTQMNNTTAVIYDVRCSDSLYAWIELDTSTRDWTLYVSEFADGKLTGSVQTLYQGTSDYDPALFSVSGTSIVWIVEPSLQGKKRSDASYCYVWNVGDAQATTGVESNGRFATAPSISNGAVVLTPRVNAGSGVYYGVAAYQLSDNLKTKLDQIILPQSVQPYFATQIGEKFLISIEKSYDSGGLLGQMGTYILPSSGEGVLCIDREPLAGSLGKDDLYIVKNRASYVLVDVEKQVCRWLYATDRSLDFGEFPAREGTSSSLVTFSTVKAPDSGYPASVCVRCFPL</sequence>
<dbReference type="EMBL" id="JABZGW010000095">
    <property type="protein sequence ID" value="MBF4807655.1"/>
    <property type="molecule type" value="Genomic_DNA"/>
</dbReference>
<accession>A0A930VX00</accession>
<dbReference type="AlphaFoldDB" id="A0A930VX00"/>
<dbReference type="InterPro" id="IPR006311">
    <property type="entry name" value="TAT_signal"/>
</dbReference>
<evidence type="ECO:0000313" key="2">
    <source>
        <dbReference type="Proteomes" id="UP000698335"/>
    </source>
</evidence>
<proteinExistence type="predicted"/>
<protein>
    <submittedName>
        <fullName evidence="1">Tat pathway signal protein</fullName>
    </submittedName>
</protein>
<reference evidence="1" key="1">
    <citation type="submission" date="2020-04" db="EMBL/GenBank/DDBJ databases">
        <title>Deep metagenomics examines the oral microbiome during advanced dental caries in children, revealing novel taxa and co-occurrences with host molecules.</title>
        <authorList>
            <person name="Baker J.L."/>
            <person name="Morton J.T."/>
            <person name="Dinis M."/>
            <person name="Alvarez R."/>
            <person name="Tran N.C."/>
            <person name="Knight R."/>
            <person name="Edlund A."/>
        </authorList>
    </citation>
    <scope>NUCLEOTIDE SEQUENCE</scope>
    <source>
        <strain evidence="1">JCVI_38_bin.5</strain>
    </source>
</reference>
<gene>
    <name evidence="1" type="ORF">HXK26_03030</name>
</gene>
<dbReference type="PROSITE" id="PS51318">
    <property type="entry name" value="TAT"/>
    <property type="match status" value="1"/>
</dbReference>
<evidence type="ECO:0000313" key="1">
    <source>
        <dbReference type="EMBL" id="MBF4807655.1"/>
    </source>
</evidence>
<comment type="caution">
    <text evidence="1">The sequence shown here is derived from an EMBL/GenBank/DDBJ whole genome shotgun (WGS) entry which is preliminary data.</text>
</comment>
<organism evidence="1 2">
    <name type="scientific">Lancefieldella rimae</name>
    <dbReference type="NCBI Taxonomy" id="1383"/>
    <lineage>
        <taxon>Bacteria</taxon>
        <taxon>Bacillati</taxon>
        <taxon>Actinomycetota</taxon>
        <taxon>Coriobacteriia</taxon>
        <taxon>Coriobacteriales</taxon>
        <taxon>Atopobiaceae</taxon>
        <taxon>Lancefieldella</taxon>
    </lineage>
</organism>
<name>A0A930VX00_9ACTN</name>